<keyword evidence="1" id="KW-0150">Chloroplast</keyword>
<gene>
    <name evidence="1" type="primary">ycf34</name>
</gene>
<dbReference type="InterPro" id="IPR019656">
    <property type="entry name" value="Uncharacterised_Ycf34"/>
</dbReference>
<accession>A0A1Z1M3H1</accession>
<evidence type="ECO:0008006" key="2">
    <source>
        <dbReference type="Google" id="ProtNLM"/>
    </source>
</evidence>
<keyword evidence="1" id="KW-0934">Plastid</keyword>
<geneLocation type="chloroplast" evidence="1"/>
<organism evidence="1">
    <name type="scientific">Polysiphonia sp</name>
    <dbReference type="NCBI Taxonomy" id="1967842"/>
    <lineage>
        <taxon>Eukaryota</taxon>
        <taxon>Rhodophyta</taxon>
        <taxon>Florideophyceae</taxon>
        <taxon>Rhodymeniophycidae</taxon>
        <taxon>Ceramiales</taxon>
        <taxon>Rhodomelaceae</taxon>
        <taxon>Polysiphonioideae</taxon>
        <taxon>Polysiphonia</taxon>
    </lineage>
</organism>
<dbReference type="EMBL" id="MF101414">
    <property type="protein sequence ID" value="ARW60576.1"/>
    <property type="molecule type" value="Genomic_DNA"/>
</dbReference>
<dbReference type="Pfam" id="PF10718">
    <property type="entry name" value="Ycf34"/>
    <property type="match status" value="1"/>
</dbReference>
<protein>
    <recommendedName>
        <fullName evidence="2">Ycf34</fullName>
    </recommendedName>
</protein>
<dbReference type="AlphaFoldDB" id="A0A1Z1M3H1"/>
<reference evidence="1" key="1">
    <citation type="journal article" date="2017" name="J. Phycol.">
        <title>Analysis of chloroplast genomes and a supermatrix inform reclassification of the Rhodomelaceae (Rhodophyta).</title>
        <authorList>
            <person name="Diaz-Tapia P."/>
            <person name="Maggs C.A."/>
            <person name="West J.A."/>
            <person name="Verbruggen H."/>
        </authorList>
    </citation>
    <scope>NUCLEOTIDE SEQUENCE</scope>
    <source>
        <strain evidence="1">JH1432</strain>
    </source>
</reference>
<name>A0A1Z1M3H1_9FLOR</name>
<evidence type="ECO:0000313" key="1">
    <source>
        <dbReference type="EMBL" id="ARW60576.1"/>
    </source>
</evidence>
<sequence>MCICINCRHIHQCKTYEFIEQQHEYHRNKQKTSYFIPAQTLILVNINKKYEQIFLDWDLKECSSFVEEPGYWLVLF</sequence>
<proteinExistence type="predicted"/>